<dbReference type="Proteomes" id="UP000199399">
    <property type="component" value="Unassembled WGS sequence"/>
</dbReference>
<feature type="signal peptide" evidence="1">
    <location>
        <begin position="1"/>
        <end position="19"/>
    </location>
</feature>
<name>A0A1G7UXG4_9RHOB</name>
<gene>
    <name evidence="2" type="ORF">SAMN04489759_108140</name>
</gene>
<keyword evidence="1" id="KW-0732">Signal</keyword>
<protein>
    <recommendedName>
        <fullName evidence="4">Porin</fullName>
    </recommendedName>
</protein>
<evidence type="ECO:0000256" key="1">
    <source>
        <dbReference type="SAM" id="SignalP"/>
    </source>
</evidence>
<evidence type="ECO:0008006" key="4">
    <source>
        <dbReference type="Google" id="ProtNLM"/>
    </source>
</evidence>
<dbReference type="OrthoDB" id="7728306at2"/>
<sequence>MKLIMTTAAAALISTAAFADNSTRYNDIFLDTSAGAEEVYGNNDRMRDADRSTKANDIFLNTGDVTKNDDTVMSTRNVLRSPGEGYVYGGYGAGNDSR</sequence>
<accession>A0A1G7UXG4</accession>
<dbReference type="EMBL" id="FNBP01000008">
    <property type="protein sequence ID" value="SDG51961.1"/>
    <property type="molecule type" value="Genomic_DNA"/>
</dbReference>
<keyword evidence="3" id="KW-1185">Reference proteome</keyword>
<evidence type="ECO:0000313" key="2">
    <source>
        <dbReference type="EMBL" id="SDG51961.1"/>
    </source>
</evidence>
<organism evidence="2 3">
    <name type="scientific">Sulfitobacter delicatus</name>
    <dbReference type="NCBI Taxonomy" id="218672"/>
    <lineage>
        <taxon>Bacteria</taxon>
        <taxon>Pseudomonadati</taxon>
        <taxon>Pseudomonadota</taxon>
        <taxon>Alphaproteobacteria</taxon>
        <taxon>Rhodobacterales</taxon>
        <taxon>Roseobacteraceae</taxon>
        <taxon>Sulfitobacter</taxon>
    </lineage>
</organism>
<evidence type="ECO:0000313" key="3">
    <source>
        <dbReference type="Proteomes" id="UP000199399"/>
    </source>
</evidence>
<feature type="chain" id="PRO_5011637893" description="Porin" evidence="1">
    <location>
        <begin position="20"/>
        <end position="98"/>
    </location>
</feature>
<dbReference type="RefSeq" id="WP_093743352.1">
    <property type="nucleotide sequence ID" value="NZ_FNBP01000008.1"/>
</dbReference>
<reference evidence="3" key="1">
    <citation type="submission" date="2016-10" db="EMBL/GenBank/DDBJ databases">
        <authorList>
            <person name="Varghese N."/>
            <person name="Submissions S."/>
        </authorList>
    </citation>
    <scope>NUCLEOTIDE SEQUENCE [LARGE SCALE GENOMIC DNA]</scope>
    <source>
        <strain evidence="3">DSM 16477</strain>
    </source>
</reference>
<dbReference type="AlphaFoldDB" id="A0A1G7UXG4"/>
<proteinExistence type="predicted"/>